<dbReference type="RefSeq" id="WP_005871854.1">
    <property type="nucleotide sequence ID" value="NZ_ACYG01000027.1"/>
</dbReference>
<protein>
    <recommendedName>
        <fullName evidence="3 8">Threonine synthase</fullName>
        <ecNumber evidence="8">4.2.3.1</ecNumber>
    </recommendedName>
</protein>
<dbReference type="EC" id="4.2.3.1" evidence="8"/>
<dbReference type="SUPFAM" id="SSF53686">
    <property type="entry name" value="Tryptophan synthase beta subunit-like PLP-dependent enzymes"/>
    <property type="match status" value="1"/>
</dbReference>
<dbReference type="AlphaFoldDB" id="C8PJ54"/>
<dbReference type="InterPro" id="IPR029144">
    <property type="entry name" value="Thr_synth_N"/>
</dbReference>
<dbReference type="EMBL" id="ACYG01000027">
    <property type="protein sequence ID" value="EEV16959.1"/>
    <property type="molecule type" value="Genomic_DNA"/>
</dbReference>
<feature type="modified residue" description="N6-(pyridoxal phosphate)lysine" evidence="9">
    <location>
        <position position="111"/>
    </location>
</feature>
<dbReference type="InterPro" id="IPR036052">
    <property type="entry name" value="TrpB-like_PALP_sf"/>
</dbReference>
<reference evidence="11 12" key="1">
    <citation type="submission" date="2009-07" db="EMBL/GenBank/DDBJ databases">
        <authorList>
            <person name="Madupu R."/>
            <person name="Sebastian Y."/>
            <person name="Durkin A.S."/>
            <person name="Torralba M."/>
            <person name="Methe B."/>
            <person name="Sutton G.G."/>
            <person name="Strausberg R.L."/>
            <person name="Nelson K.E."/>
        </authorList>
    </citation>
    <scope>NUCLEOTIDE SEQUENCE [LARGE SCALE GENOMIC DNA]</scope>
    <source>
        <strain evidence="11 12">RM3268</strain>
    </source>
</reference>
<dbReference type="Gene3D" id="3.40.50.1100">
    <property type="match status" value="2"/>
</dbReference>
<evidence type="ECO:0000256" key="1">
    <source>
        <dbReference type="ARBA" id="ARBA00001933"/>
    </source>
</evidence>
<evidence type="ECO:0000256" key="6">
    <source>
        <dbReference type="ARBA" id="ARBA00029440"/>
    </source>
</evidence>
<accession>C8PJ54</accession>
<dbReference type="InterPro" id="IPR037158">
    <property type="entry name" value="Thr_synth_N_sf"/>
</dbReference>
<dbReference type="GO" id="GO:0005737">
    <property type="term" value="C:cytoplasm"/>
    <property type="evidence" value="ECO:0007669"/>
    <property type="project" value="TreeGrafter"/>
</dbReference>
<evidence type="ECO:0000313" key="11">
    <source>
        <dbReference type="EMBL" id="EEV16959.1"/>
    </source>
</evidence>
<comment type="caution">
    <text evidence="11">The sequence shown here is derived from an EMBL/GenBank/DDBJ whole genome shotgun (WGS) entry which is preliminary data.</text>
</comment>
<evidence type="ECO:0000313" key="12">
    <source>
        <dbReference type="Proteomes" id="UP000005709"/>
    </source>
</evidence>
<keyword evidence="11" id="KW-0456">Lyase</keyword>
<dbReference type="GO" id="GO:0030170">
    <property type="term" value="F:pyridoxal phosphate binding"/>
    <property type="evidence" value="ECO:0007669"/>
    <property type="project" value="InterPro"/>
</dbReference>
<dbReference type="InterPro" id="IPR000634">
    <property type="entry name" value="Ser/Thr_deHydtase_PyrdxlP-BS"/>
</dbReference>
<feature type="domain" description="Threonine synthase N-terminal" evidence="10">
    <location>
        <begin position="4"/>
        <end position="69"/>
    </location>
</feature>
<dbReference type="NCBIfam" id="TIGR00260">
    <property type="entry name" value="thrC"/>
    <property type="match status" value="1"/>
</dbReference>
<sequence length="513" mass="57002">MKLVSTRDFSQKADLSYALLNPSARGGGLFSPERLPLLSEDFFKQCEDLSYKQIALKIIESFGFDVSSEIFESALRRYDKFENSACPVQIKKLSENAYILELYHGPTLAFKDMALQPFGALLKSIAKARNEKFLIMCATSGDTGPATLEAFADDENIKAVCLYPQGGTSEIQRQQMVKQSAANLKILGVRGNFDDTQRALKSLLADEDFKNELARANLNLSAANSVNFGRILFQIIYYLYASIYFSKHGVLSPEQNLKQSDQCQACGKNFGGAAGANSAQSAKFNTFDVIVPSGNFGNALGAYFAKKMGAKIGKIKIASNANNILTELFTRGIYDLRNRELIRTISPAMDILISSNVERLLSDMFGDARTSELMQSLARDKFYKLDASELAKLREVFEADFCDDTQCAKFIKQESSRGVLIDPHTATCFKLLDESRLNLVISTAKWIKFTPSMIGAIKGRACEDERADMIALSKEFRSDIPPQISRLFSAPQVHSSVVEQSEIKNAIMEWIKK</sequence>
<evidence type="ECO:0000256" key="9">
    <source>
        <dbReference type="PIRSR" id="PIRSR604450-51"/>
    </source>
</evidence>
<comment type="catalytic activity">
    <reaction evidence="7">
        <text>O-phospho-L-homoserine + H2O = L-threonine + phosphate</text>
        <dbReference type="Rhea" id="RHEA:10840"/>
        <dbReference type="ChEBI" id="CHEBI:15377"/>
        <dbReference type="ChEBI" id="CHEBI:43474"/>
        <dbReference type="ChEBI" id="CHEBI:57590"/>
        <dbReference type="ChEBI" id="CHEBI:57926"/>
        <dbReference type="EC" id="4.2.3.1"/>
    </reaction>
</comment>
<dbReference type="Gene3D" id="3.90.1380.10">
    <property type="entry name" value="Threonine synthase, N-terminal domain"/>
    <property type="match status" value="1"/>
</dbReference>
<keyword evidence="12" id="KW-1185">Reference proteome</keyword>
<evidence type="ECO:0000256" key="7">
    <source>
        <dbReference type="ARBA" id="ARBA00049144"/>
    </source>
</evidence>
<evidence type="ECO:0000256" key="4">
    <source>
        <dbReference type="ARBA" id="ARBA00022605"/>
    </source>
</evidence>
<dbReference type="GO" id="GO:0004795">
    <property type="term" value="F:threonine synthase activity"/>
    <property type="evidence" value="ECO:0007669"/>
    <property type="project" value="UniProtKB-UniRule"/>
</dbReference>
<dbReference type="InterPro" id="IPR004450">
    <property type="entry name" value="Thr_synthase-like"/>
</dbReference>
<gene>
    <name evidence="11" type="primary">thrC</name>
    <name evidence="11" type="ORF">CAMGR0001_1253</name>
</gene>
<comment type="pathway">
    <text evidence="6">Amino-acid biosynthesis.</text>
</comment>
<dbReference type="eggNOG" id="COG0498">
    <property type="taxonomic scope" value="Bacteria"/>
</dbReference>
<comment type="cofactor">
    <cofactor evidence="1 9">
        <name>pyridoxal 5'-phosphate</name>
        <dbReference type="ChEBI" id="CHEBI:597326"/>
    </cofactor>
</comment>
<evidence type="ECO:0000256" key="5">
    <source>
        <dbReference type="ARBA" id="ARBA00022898"/>
    </source>
</evidence>
<dbReference type="GO" id="GO:0009088">
    <property type="term" value="P:threonine biosynthetic process"/>
    <property type="evidence" value="ECO:0007669"/>
    <property type="project" value="UniProtKB-UniRule"/>
</dbReference>
<dbReference type="Pfam" id="PF14821">
    <property type="entry name" value="Thr_synth_N"/>
    <property type="match status" value="1"/>
</dbReference>
<evidence type="ECO:0000256" key="3">
    <source>
        <dbReference type="ARBA" id="ARBA00018679"/>
    </source>
</evidence>
<dbReference type="PROSITE" id="PS00165">
    <property type="entry name" value="DEHYDRATASE_SER_THR"/>
    <property type="match status" value="1"/>
</dbReference>
<dbReference type="STRING" id="824.CGRAC_0910"/>
<dbReference type="PANTHER" id="PTHR43515:SF1">
    <property type="entry name" value="THREONINE SYNTHASE-LIKE 1"/>
    <property type="match status" value="1"/>
</dbReference>
<keyword evidence="5 9" id="KW-0663">Pyridoxal phosphate</keyword>
<name>C8PJ54_9BACT</name>
<organism evidence="11 12">
    <name type="scientific">Campylobacter gracilis RM3268</name>
    <dbReference type="NCBI Taxonomy" id="553220"/>
    <lineage>
        <taxon>Bacteria</taxon>
        <taxon>Pseudomonadati</taxon>
        <taxon>Campylobacterota</taxon>
        <taxon>Epsilonproteobacteria</taxon>
        <taxon>Campylobacterales</taxon>
        <taxon>Campylobacteraceae</taxon>
        <taxon>Campylobacter</taxon>
    </lineage>
</organism>
<proteinExistence type="inferred from homology"/>
<evidence type="ECO:0000259" key="10">
    <source>
        <dbReference type="Pfam" id="PF14821"/>
    </source>
</evidence>
<dbReference type="PANTHER" id="PTHR43515">
    <property type="entry name" value="THREONINE SYNTHASE-LIKE 1"/>
    <property type="match status" value="1"/>
</dbReference>
<comment type="similarity">
    <text evidence="2">Belongs to the threonine synthase family.</text>
</comment>
<dbReference type="Proteomes" id="UP000005709">
    <property type="component" value="Unassembled WGS sequence"/>
</dbReference>
<dbReference type="OrthoDB" id="9763107at2"/>
<keyword evidence="4" id="KW-0028">Amino-acid biosynthesis</keyword>
<evidence type="ECO:0000256" key="2">
    <source>
        <dbReference type="ARBA" id="ARBA00005517"/>
    </source>
</evidence>
<evidence type="ECO:0000256" key="8">
    <source>
        <dbReference type="NCBIfam" id="TIGR00260"/>
    </source>
</evidence>